<keyword evidence="7" id="KW-1185">Reference proteome</keyword>
<dbReference type="EMBL" id="FNWT01000001">
    <property type="protein sequence ID" value="SEH38658.1"/>
    <property type="molecule type" value="Genomic_DNA"/>
</dbReference>
<dbReference type="PANTHER" id="PTHR13778">
    <property type="entry name" value="GLYCOSYLTRANSFERASE 8 DOMAIN-CONTAINING PROTEIN"/>
    <property type="match status" value="1"/>
</dbReference>
<protein>
    <submittedName>
        <fullName evidence="5">Lipopolysaccharide biosynthesis protein, LPS:glycosyltransferase</fullName>
    </submittedName>
</protein>
<dbReference type="Pfam" id="PF01501">
    <property type="entry name" value="Glyco_transf_8"/>
    <property type="match status" value="1"/>
</dbReference>
<accession>A0A1H9N7F6</accession>
<evidence type="ECO:0000256" key="1">
    <source>
        <dbReference type="ARBA" id="ARBA00022676"/>
    </source>
</evidence>
<evidence type="ECO:0000313" key="7">
    <source>
        <dbReference type="Proteomes" id="UP000199135"/>
    </source>
</evidence>
<dbReference type="InterPro" id="IPR050748">
    <property type="entry name" value="Glycosyltrans_8_dom-fam"/>
</dbReference>
<reference evidence="5" key="2">
    <citation type="submission" date="2016-10" db="EMBL/GenBank/DDBJ databases">
        <authorList>
            <person name="de Groot N.N."/>
        </authorList>
    </citation>
    <scope>NUCLEOTIDE SEQUENCE [LARGE SCALE GENOMIC DNA]</scope>
    <source>
        <strain evidence="5">KHGC19</strain>
    </source>
</reference>
<dbReference type="AlphaFoldDB" id="A0A1H9N7F6"/>
<dbReference type="Proteomes" id="UP000199135">
    <property type="component" value="Unassembled WGS sequence"/>
</dbReference>
<sequence length="331" mass="38364">MNILYELDSNFAPQVCASMASLCDSNRDVEDIHFYIFGLALNSTAAENLRRVAREFGRSIDIIAIDGFMEAFGNFDTFGWSEIVLSRLLMARFLPEGVNRVLHLDGDTIVLSSLKDYWNTEFEGDQVIAGCIEATVDRDRLEALGLARSQYFNAGVLLVDLKRWREEGIERKIVDYCLENGDKLFANDQDAINIVLKGRIKAVSPAYNWCNSYVFYNYRTLNSLMRGVPYYSKDEYKRGTSKPAIIHYLGEERPWREGNKHRYRDEYLRYLGATPYKGVGMEQGWRGYFVAWNVFNALMHPFPMARYRIITRLIPVVMEKRKRARKKDAEN</sequence>
<keyword evidence="1" id="KW-0328">Glycosyltransferase</keyword>
<evidence type="ECO:0000256" key="3">
    <source>
        <dbReference type="ARBA" id="ARBA00022723"/>
    </source>
</evidence>
<dbReference type="Gene3D" id="3.90.550.10">
    <property type="entry name" value="Spore Coat Polysaccharide Biosynthesis Protein SpsA, Chain A"/>
    <property type="match status" value="1"/>
</dbReference>
<dbReference type="Proteomes" id="UP000199128">
    <property type="component" value="Unassembled WGS sequence"/>
</dbReference>
<dbReference type="GO" id="GO:0046872">
    <property type="term" value="F:metal ion binding"/>
    <property type="evidence" value="ECO:0007669"/>
    <property type="project" value="UniProtKB-KW"/>
</dbReference>
<dbReference type="PANTHER" id="PTHR13778:SF47">
    <property type="entry name" value="LIPOPOLYSACCHARIDE 1,3-GALACTOSYLTRANSFERASE"/>
    <property type="match status" value="1"/>
</dbReference>
<dbReference type="InterPro" id="IPR002495">
    <property type="entry name" value="Glyco_trans_8"/>
</dbReference>
<dbReference type="RefSeq" id="WP_159443959.1">
    <property type="nucleotide sequence ID" value="NZ_FNWT01000001.1"/>
</dbReference>
<evidence type="ECO:0000313" key="4">
    <source>
        <dbReference type="EMBL" id="SEH38658.1"/>
    </source>
</evidence>
<name>A0A1H9N7F6_9ACTN</name>
<evidence type="ECO:0000313" key="6">
    <source>
        <dbReference type="Proteomes" id="UP000199128"/>
    </source>
</evidence>
<dbReference type="EMBL" id="FOGP01000001">
    <property type="protein sequence ID" value="SER31970.1"/>
    <property type="molecule type" value="Genomic_DNA"/>
</dbReference>
<dbReference type="CDD" id="cd04194">
    <property type="entry name" value="GT8_A4GalT_like"/>
    <property type="match status" value="1"/>
</dbReference>
<keyword evidence="2 5" id="KW-0808">Transferase</keyword>
<dbReference type="SUPFAM" id="SSF53448">
    <property type="entry name" value="Nucleotide-diphospho-sugar transferases"/>
    <property type="match status" value="1"/>
</dbReference>
<evidence type="ECO:0000256" key="2">
    <source>
        <dbReference type="ARBA" id="ARBA00022679"/>
    </source>
</evidence>
<proteinExistence type="predicted"/>
<keyword evidence="3" id="KW-0479">Metal-binding</keyword>
<organism evidence="5 6">
    <name type="scientific">Parafannyhessea umbonata</name>
    <dbReference type="NCBI Taxonomy" id="604330"/>
    <lineage>
        <taxon>Bacteria</taxon>
        <taxon>Bacillati</taxon>
        <taxon>Actinomycetota</taxon>
        <taxon>Coriobacteriia</taxon>
        <taxon>Coriobacteriales</taxon>
        <taxon>Atopobiaceae</taxon>
        <taxon>Parafannyhessea</taxon>
    </lineage>
</organism>
<reference evidence="6 7" key="1">
    <citation type="submission" date="2016-10" db="EMBL/GenBank/DDBJ databases">
        <authorList>
            <person name="Varghese N."/>
            <person name="Submissions S."/>
        </authorList>
    </citation>
    <scope>NUCLEOTIDE SEQUENCE [LARGE SCALE GENOMIC DNA]</scope>
    <source>
        <strain evidence="6">KHGC19</strain>
        <strain evidence="4 7">WCP15</strain>
    </source>
</reference>
<gene>
    <name evidence="5" type="ORF">SAMN05216446_0269</name>
    <name evidence="4" type="ORF">SAMN05216447_101262</name>
</gene>
<dbReference type="InterPro" id="IPR029044">
    <property type="entry name" value="Nucleotide-diphossugar_trans"/>
</dbReference>
<dbReference type="GO" id="GO:0016757">
    <property type="term" value="F:glycosyltransferase activity"/>
    <property type="evidence" value="ECO:0007669"/>
    <property type="project" value="UniProtKB-KW"/>
</dbReference>
<evidence type="ECO:0000313" key="5">
    <source>
        <dbReference type="EMBL" id="SER31970.1"/>
    </source>
</evidence>